<evidence type="ECO:0008006" key="4">
    <source>
        <dbReference type="Google" id="ProtNLM"/>
    </source>
</evidence>
<protein>
    <recommendedName>
        <fullName evidence="4">CHAD domain-containing protein</fullName>
    </recommendedName>
</protein>
<evidence type="ECO:0000313" key="2">
    <source>
        <dbReference type="EMBL" id="GAA1102840.1"/>
    </source>
</evidence>
<evidence type="ECO:0000313" key="3">
    <source>
        <dbReference type="Proteomes" id="UP001501581"/>
    </source>
</evidence>
<dbReference type="EMBL" id="BAAALG010000009">
    <property type="protein sequence ID" value="GAA1102840.1"/>
    <property type="molecule type" value="Genomic_DNA"/>
</dbReference>
<evidence type="ECO:0000256" key="1">
    <source>
        <dbReference type="SAM" id="MobiDB-lite"/>
    </source>
</evidence>
<name>A0ABP4EFA8_9ACTN</name>
<comment type="caution">
    <text evidence="2">The sequence shown here is derived from an EMBL/GenBank/DDBJ whole genome shotgun (WGS) entry which is preliminary data.</text>
</comment>
<feature type="region of interest" description="Disordered" evidence="1">
    <location>
        <begin position="1"/>
        <end position="42"/>
    </location>
</feature>
<sequence length="132" mass="14115">MTPSPPPPPRAGTRSPGRRGRWASAGRPRGSARAVAPRPPSRRVRDILAPEVAAGVLSETEVEATLDKKAGKAYRKAAPNHHARKGRKHLRHAILDLTHAIGASRGAESDDVSHARAEVARIRVMAEPQPTA</sequence>
<feature type="compositionally biased region" description="Pro residues" evidence="1">
    <location>
        <begin position="1"/>
        <end position="10"/>
    </location>
</feature>
<keyword evidence="3" id="KW-1185">Reference proteome</keyword>
<dbReference type="Proteomes" id="UP001501581">
    <property type="component" value="Unassembled WGS sequence"/>
</dbReference>
<reference evidence="3" key="1">
    <citation type="journal article" date="2019" name="Int. J. Syst. Evol. Microbiol.">
        <title>The Global Catalogue of Microorganisms (GCM) 10K type strain sequencing project: providing services to taxonomists for standard genome sequencing and annotation.</title>
        <authorList>
            <consortium name="The Broad Institute Genomics Platform"/>
            <consortium name="The Broad Institute Genome Sequencing Center for Infectious Disease"/>
            <person name="Wu L."/>
            <person name="Ma J."/>
        </authorList>
    </citation>
    <scope>NUCLEOTIDE SEQUENCE [LARGE SCALE GENOMIC DNA]</scope>
    <source>
        <strain evidence="3">JCM 13008</strain>
    </source>
</reference>
<organism evidence="2 3">
    <name type="scientific">Nocardioides dubius</name>
    <dbReference type="NCBI Taxonomy" id="317019"/>
    <lineage>
        <taxon>Bacteria</taxon>
        <taxon>Bacillati</taxon>
        <taxon>Actinomycetota</taxon>
        <taxon>Actinomycetes</taxon>
        <taxon>Propionibacteriales</taxon>
        <taxon>Nocardioidaceae</taxon>
        <taxon>Nocardioides</taxon>
    </lineage>
</organism>
<proteinExistence type="predicted"/>
<gene>
    <name evidence="2" type="ORF">GCM10009668_21830</name>
</gene>
<accession>A0ABP4EFA8</accession>
<feature type="compositionally biased region" description="Low complexity" evidence="1">
    <location>
        <begin position="22"/>
        <end position="36"/>
    </location>
</feature>